<dbReference type="AlphaFoldDB" id="A0A2N5TDC1"/>
<reference evidence="2 3" key="1">
    <citation type="submission" date="2017-11" db="EMBL/GenBank/DDBJ databases">
        <title>De novo assembly and phasing of dikaryotic genomes from two isolates of Puccinia coronata f. sp. avenae, the causal agent of oat crown rust.</title>
        <authorList>
            <person name="Miller M.E."/>
            <person name="Zhang Y."/>
            <person name="Omidvar V."/>
            <person name="Sperschneider J."/>
            <person name="Schwessinger B."/>
            <person name="Raley C."/>
            <person name="Palmer J.M."/>
            <person name="Garnica D."/>
            <person name="Upadhyaya N."/>
            <person name="Rathjen J."/>
            <person name="Taylor J.M."/>
            <person name="Park R.F."/>
            <person name="Dodds P.N."/>
            <person name="Hirsch C.D."/>
            <person name="Kianian S.F."/>
            <person name="Figueroa M."/>
        </authorList>
    </citation>
    <scope>NUCLEOTIDE SEQUENCE [LARGE SCALE GENOMIC DNA]</scope>
    <source>
        <strain evidence="2">12SD80</strain>
    </source>
</reference>
<gene>
    <name evidence="2" type="ORF">PCASD_13624</name>
</gene>
<dbReference type="Proteomes" id="UP000235392">
    <property type="component" value="Unassembled WGS sequence"/>
</dbReference>
<organism evidence="2 3">
    <name type="scientific">Puccinia coronata f. sp. avenae</name>
    <dbReference type="NCBI Taxonomy" id="200324"/>
    <lineage>
        <taxon>Eukaryota</taxon>
        <taxon>Fungi</taxon>
        <taxon>Dikarya</taxon>
        <taxon>Basidiomycota</taxon>
        <taxon>Pucciniomycotina</taxon>
        <taxon>Pucciniomycetes</taxon>
        <taxon>Pucciniales</taxon>
        <taxon>Pucciniaceae</taxon>
        <taxon>Puccinia</taxon>
    </lineage>
</organism>
<feature type="region of interest" description="Disordered" evidence="1">
    <location>
        <begin position="19"/>
        <end position="50"/>
    </location>
</feature>
<comment type="caution">
    <text evidence="2">The sequence shown here is derived from an EMBL/GenBank/DDBJ whole genome shotgun (WGS) entry which is preliminary data.</text>
</comment>
<sequence length="101" mass="11278">MQLLADVARMEESMRKMMSFLQNSPILNPPSSSQTNQAQGNANADQSDQSRLRNLAQHTIPDPTFHGPMGLKFSHIAQLEPLKIQDLWFAGDLAQLGSFLR</sequence>
<protein>
    <submittedName>
        <fullName evidence="2">Uncharacterized protein</fullName>
    </submittedName>
</protein>
<accession>A0A2N5TDC1</accession>
<evidence type="ECO:0000313" key="2">
    <source>
        <dbReference type="EMBL" id="PLW23496.1"/>
    </source>
</evidence>
<name>A0A2N5TDC1_9BASI</name>
<feature type="compositionally biased region" description="Polar residues" evidence="1">
    <location>
        <begin position="20"/>
        <end position="49"/>
    </location>
</feature>
<proteinExistence type="predicted"/>
<evidence type="ECO:0000313" key="3">
    <source>
        <dbReference type="Proteomes" id="UP000235392"/>
    </source>
</evidence>
<evidence type="ECO:0000256" key="1">
    <source>
        <dbReference type="SAM" id="MobiDB-lite"/>
    </source>
</evidence>
<dbReference type="EMBL" id="PGCI01000632">
    <property type="protein sequence ID" value="PLW23496.1"/>
    <property type="molecule type" value="Genomic_DNA"/>
</dbReference>